<dbReference type="Proteomes" id="UP000593565">
    <property type="component" value="Unassembled WGS sequence"/>
</dbReference>
<evidence type="ECO:0000256" key="7">
    <source>
        <dbReference type="SAM" id="MobiDB-lite"/>
    </source>
</evidence>
<dbReference type="AlphaFoldDB" id="A0A7J6A6H3"/>
<comment type="subcellular location">
    <subcellularLocation>
        <location evidence="1">Nucleus</location>
    </subcellularLocation>
</comment>
<protein>
    <submittedName>
        <fullName evidence="8">Uncharacterized protein</fullName>
    </submittedName>
</protein>
<dbReference type="GO" id="GO:0005667">
    <property type="term" value="C:transcription regulator complex"/>
    <property type="evidence" value="ECO:0007669"/>
    <property type="project" value="TreeGrafter"/>
</dbReference>
<dbReference type="GO" id="GO:0000978">
    <property type="term" value="F:RNA polymerase II cis-regulatory region sequence-specific DNA binding"/>
    <property type="evidence" value="ECO:0007669"/>
    <property type="project" value="TreeGrafter"/>
</dbReference>
<evidence type="ECO:0000256" key="4">
    <source>
        <dbReference type="ARBA" id="ARBA00023159"/>
    </source>
</evidence>
<keyword evidence="9" id="KW-1185">Reference proteome</keyword>
<keyword evidence="5" id="KW-0804">Transcription</keyword>
<keyword evidence="2" id="KW-0805">Transcription regulation</keyword>
<dbReference type="GO" id="GO:0000785">
    <property type="term" value="C:chromatin"/>
    <property type="evidence" value="ECO:0007669"/>
    <property type="project" value="TreeGrafter"/>
</dbReference>
<name>A0A7J6A6H3_AMEME</name>
<feature type="region of interest" description="Disordered" evidence="7">
    <location>
        <begin position="1"/>
        <end position="20"/>
    </location>
</feature>
<accession>A0A7J6A6H3</accession>
<gene>
    <name evidence="8" type="ORF">AMELA_G00203400</name>
</gene>
<reference evidence="8 9" key="1">
    <citation type="submission" date="2020-02" db="EMBL/GenBank/DDBJ databases">
        <title>A chromosome-scale genome assembly of the black bullhead catfish (Ameiurus melas).</title>
        <authorList>
            <person name="Wen M."/>
            <person name="Zham M."/>
            <person name="Cabau C."/>
            <person name="Klopp C."/>
            <person name="Donnadieu C."/>
            <person name="Roques C."/>
            <person name="Bouchez O."/>
            <person name="Lampietro C."/>
            <person name="Jouanno E."/>
            <person name="Herpin A."/>
            <person name="Louis A."/>
            <person name="Berthelot C."/>
            <person name="Parey E."/>
            <person name="Roest-Crollius H."/>
            <person name="Braasch I."/>
            <person name="Postlethwait J."/>
            <person name="Robinson-Rechavi M."/>
            <person name="Echchiki A."/>
            <person name="Begum T."/>
            <person name="Montfort J."/>
            <person name="Schartl M."/>
            <person name="Bobe J."/>
            <person name="Guiguen Y."/>
        </authorList>
    </citation>
    <scope>NUCLEOTIDE SEQUENCE [LARGE SCALE GENOMIC DNA]</scope>
    <source>
        <strain evidence="8">M_S1</strain>
        <tissue evidence="8">Blood</tissue>
    </source>
</reference>
<dbReference type="InterPro" id="IPR051098">
    <property type="entry name" value="NeuroDiff_E-box_TFs"/>
</dbReference>
<keyword evidence="4" id="KW-0010">Activator</keyword>
<organism evidence="8 9">
    <name type="scientific">Ameiurus melas</name>
    <name type="common">Black bullhead</name>
    <name type="synonym">Silurus melas</name>
    <dbReference type="NCBI Taxonomy" id="219545"/>
    <lineage>
        <taxon>Eukaryota</taxon>
        <taxon>Metazoa</taxon>
        <taxon>Chordata</taxon>
        <taxon>Craniata</taxon>
        <taxon>Vertebrata</taxon>
        <taxon>Euteleostomi</taxon>
        <taxon>Actinopterygii</taxon>
        <taxon>Neopterygii</taxon>
        <taxon>Teleostei</taxon>
        <taxon>Ostariophysi</taxon>
        <taxon>Siluriformes</taxon>
        <taxon>Ictaluridae</taxon>
        <taxon>Ameiurus</taxon>
    </lineage>
</organism>
<evidence type="ECO:0000256" key="3">
    <source>
        <dbReference type="ARBA" id="ARBA00023125"/>
    </source>
</evidence>
<dbReference type="PANTHER" id="PTHR11793">
    <property type="entry name" value="BASIC HELIX-LOOP-HELIX TRANSCRIPTION FACTOR"/>
    <property type="match status" value="1"/>
</dbReference>
<dbReference type="PANTHER" id="PTHR11793:SF10">
    <property type="entry name" value="TRANSCRIPTION FACTOR 4"/>
    <property type="match status" value="1"/>
</dbReference>
<evidence type="ECO:0000256" key="1">
    <source>
        <dbReference type="ARBA" id="ARBA00004123"/>
    </source>
</evidence>
<evidence type="ECO:0000313" key="8">
    <source>
        <dbReference type="EMBL" id="KAF4077028.1"/>
    </source>
</evidence>
<feature type="compositionally biased region" description="Basic and acidic residues" evidence="7">
    <location>
        <begin position="9"/>
        <end position="19"/>
    </location>
</feature>
<comment type="caution">
    <text evidence="8">The sequence shown here is derived from an EMBL/GenBank/DDBJ whole genome shotgun (WGS) entry which is preliminary data.</text>
</comment>
<dbReference type="EMBL" id="JAAGNN010000018">
    <property type="protein sequence ID" value="KAF4077028.1"/>
    <property type="molecule type" value="Genomic_DNA"/>
</dbReference>
<sequence>MRVGADTGVPKDTDVEDRLGSASWGNGSRITKVYVEGSQYSHMAGRDLGSHDGISPPYVNPRLAGKTERASYSYCRDSNLHGCHQQGIMGGEMGMVSPGTVSPTKPGSQYYQHYSSNQRRRPLHSDSMEVQTKKVRKVPPGLPSSVSHAFYSCRLAAKPYSYTCRPVCHDASAGVPVM</sequence>
<keyword evidence="6" id="KW-0539">Nucleus</keyword>
<proteinExistence type="predicted"/>
<evidence type="ECO:0000256" key="5">
    <source>
        <dbReference type="ARBA" id="ARBA00023163"/>
    </source>
</evidence>
<evidence type="ECO:0000256" key="2">
    <source>
        <dbReference type="ARBA" id="ARBA00023015"/>
    </source>
</evidence>
<evidence type="ECO:0000313" key="9">
    <source>
        <dbReference type="Proteomes" id="UP000593565"/>
    </source>
</evidence>
<keyword evidence="3" id="KW-0238">DNA-binding</keyword>
<dbReference type="GO" id="GO:0000981">
    <property type="term" value="F:DNA-binding transcription factor activity, RNA polymerase II-specific"/>
    <property type="evidence" value="ECO:0007669"/>
    <property type="project" value="TreeGrafter"/>
</dbReference>
<dbReference type="GO" id="GO:0005634">
    <property type="term" value="C:nucleus"/>
    <property type="evidence" value="ECO:0007669"/>
    <property type="project" value="UniProtKB-SubCell"/>
</dbReference>
<evidence type="ECO:0000256" key="6">
    <source>
        <dbReference type="ARBA" id="ARBA00023242"/>
    </source>
</evidence>